<evidence type="ECO:0000313" key="1">
    <source>
        <dbReference type="EMBL" id="WTP87968.1"/>
    </source>
</evidence>
<dbReference type="EMBL" id="CP108140">
    <property type="protein sequence ID" value="WTP87968.1"/>
    <property type="molecule type" value="Genomic_DNA"/>
</dbReference>
<accession>A0AAU1HYT6</accession>
<protein>
    <recommendedName>
        <fullName evidence="2">DUF559 domain-containing protein</fullName>
    </recommendedName>
</protein>
<reference evidence="1" key="1">
    <citation type="submission" date="2022-10" db="EMBL/GenBank/DDBJ databases">
        <title>The complete genomes of actinobacterial strains from the NBC collection.</title>
        <authorList>
            <person name="Joergensen T.S."/>
            <person name="Alvarez Arevalo M."/>
            <person name="Sterndorff E.B."/>
            <person name="Faurdal D."/>
            <person name="Vuksanovic O."/>
            <person name="Mourched A.-S."/>
            <person name="Charusanti P."/>
            <person name="Shaw S."/>
            <person name="Blin K."/>
            <person name="Weber T."/>
        </authorList>
    </citation>
    <scope>NUCLEOTIDE SEQUENCE</scope>
    <source>
        <strain evidence="1">NBC 00180</strain>
    </source>
</reference>
<organism evidence="1">
    <name type="scientific">Streptomyces sp. NBC_00180</name>
    <dbReference type="NCBI Taxonomy" id="2903632"/>
    <lineage>
        <taxon>Bacteria</taxon>
        <taxon>Bacillati</taxon>
        <taxon>Actinomycetota</taxon>
        <taxon>Actinomycetes</taxon>
        <taxon>Kitasatosporales</taxon>
        <taxon>Streptomycetaceae</taxon>
        <taxon>Streptomyces</taxon>
    </lineage>
</organism>
<gene>
    <name evidence="1" type="ORF">OG477_22560</name>
</gene>
<proteinExistence type="predicted"/>
<evidence type="ECO:0008006" key="2">
    <source>
        <dbReference type="Google" id="ProtNLM"/>
    </source>
</evidence>
<dbReference type="AlphaFoldDB" id="A0AAU1HYT6"/>
<name>A0AAU1HYT6_9ACTN</name>
<sequence>MEREDLRALVDGGVLLTSRALEAGWPRASLFRRLRSEGWARVQGGAWAEPGREVDLVVRLKAAQLVRRQLVVSHGSAARLWQIETLDGGRPGRGRPAEDPRRPCPLEFTDPGLSARQGFAGVRVHRIPLPQVEVVERSGLRVTEVPRTLADLLRAGPRDDALVAVESALTYRRVGGARRAPLIAPASLAVALEAPLLGAGRAQEWLVLLDPRSGSPAETIARLHMHDAGLHPETQAEVRTPDGRRRYLDFLFRAEGLAIEIEGYAYHGTRDAHRRDVVRFNQLARSPEVRTLLRYTAEDVFHRPLQMIREIRAALNAGAGRFGTGPCDPLG</sequence>